<dbReference type="InterPro" id="IPR001437">
    <property type="entry name" value="Tscrpt_elong_fac_GreA/B_C"/>
</dbReference>
<dbReference type="FunFam" id="3.10.50.30:FF:000002">
    <property type="entry name" value="Regulator of nucleoside diphosphate kinase"/>
    <property type="match status" value="1"/>
</dbReference>
<dbReference type="GO" id="GO:0070063">
    <property type="term" value="F:RNA polymerase binding"/>
    <property type="evidence" value="ECO:0007669"/>
    <property type="project" value="InterPro"/>
</dbReference>
<dbReference type="STRING" id="1300342.I596_737"/>
<gene>
    <name evidence="3" type="ORF">I596_737</name>
</gene>
<keyword evidence="3" id="KW-0808">Transferase</keyword>
<protein>
    <submittedName>
        <fullName evidence="3">Nucleoside diphosphate kinase regulator</fullName>
    </submittedName>
</protein>
<dbReference type="SUPFAM" id="SSF54534">
    <property type="entry name" value="FKBP-like"/>
    <property type="match status" value="1"/>
</dbReference>
<reference evidence="3 4" key="1">
    <citation type="submission" date="2016-04" db="EMBL/GenBank/DDBJ databases">
        <title>Complete genome sequence of Dokdonella koreensis DS-123T.</title>
        <authorList>
            <person name="Kim J.F."/>
            <person name="Lee H."/>
            <person name="Kwak M.-J."/>
        </authorList>
    </citation>
    <scope>NUCLEOTIDE SEQUENCE [LARGE SCALE GENOMIC DNA]</scope>
    <source>
        <strain evidence="3 4">DS-123</strain>
    </source>
</reference>
<dbReference type="Proteomes" id="UP000076830">
    <property type="component" value="Chromosome"/>
</dbReference>
<evidence type="ECO:0000259" key="2">
    <source>
        <dbReference type="Pfam" id="PF14760"/>
    </source>
</evidence>
<dbReference type="GO" id="GO:0003677">
    <property type="term" value="F:DNA binding"/>
    <property type="evidence" value="ECO:0007669"/>
    <property type="project" value="InterPro"/>
</dbReference>
<dbReference type="InterPro" id="IPR029462">
    <property type="entry name" value="Rnk_N"/>
</dbReference>
<dbReference type="AlphaFoldDB" id="A0A160DT83"/>
<feature type="domain" description="Regulator of nucleoside diphosphate kinase N-terminal" evidence="2">
    <location>
        <begin position="7"/>
        <end position="46"/>
    </location>
</feature>
<evidence type="ECO:0000313" key="3">
    <source>
        <dbReference type="EMBL" id="ANB16773.1"/>
    </source>
</evidence>
<dbReference type="EMBL" id="CP015249">
    <property type="protein sequence ID" value="ANB16773.1"/>
    <property type="molecule type" value="Genomic_DNA"/>
</dbReference>
<dbReference type="PANTHER" id="PTHR30437">
    <property type="entry name" value="TRANSCRIPTION ELONGATION FACTOR GREA"/>
    <property type="match status" value="1"/>
</dbReference>
<dbReference type="KEGG" id="dko:I596_737"/>
<dbReference type="Gene3D" id="1.10.286.20">
    <property type="match status" value="1"/>
</dbReference>
<evidence type="ECO:0000259" key="1">
    <source>
        <dbReference type="Pfam" id="PF01272"/>
    </source>
</evidence>
<dbReference type="GO" id="GO:0006354">
    <property type="term" value="P:DNA-templated transcription elongation"/>
    <property type="evidence" value="ECO:0007669"/>
    <property type="project" value="TreeGrafter"/>
</dbReference>
<dbReference type="PATRIC" id="fig|1300342.3.peg.724"/>
<dbReference type="NCBIfam" id="NF004396">
    <property type="entry name" value="PRK05753.1"/>
    <property type="match status" value="1"/>
</dbReference>
<dbReference type="PANTHER" id="PTHR30437:SF5">
    <property type="entry name" value="REGULATOR OF NUCLEOSIDE DIPHOSPHATE KINASE"/>
    <property type="match status" value="1"/>
</dbReference>
<keyword evidence="3" id="KW-0418">Kinase</keyword>
<dbReference type="GO" id="GO:0016301">
    <property type="term" value="F:kinase activity"/>
    <property type="evidence" value="ECO:0007669"/>
    <property type="project" value="UniProtKB-KW"/>
</dbReference>
<dbReference type="InterPro" id="IPR036953">
    <property type="entry name" value="GreA/GreB_C_sf"/>
</dbReference>
<sequence length="138" mass="14817">MASTSSPITVSSLDLERIEQLLELPVHRAFAGADALRSELARAAIVEPEQMPSDVVTMNSTALVVDEERGDSHQLTLVYPRDADGSPGKVSILAPIGSAMLGLRVGQSIDWPLPGGRRLRLRVTGIAYQPEASGHLHR</sequence>
<dbReference type="GO" id="GO:0032784">
    <property type="term" value="P:regulation of DNA-templated transcription elongation"/>
    <property type="evidence" value="ECO:0007669"/>
    <property type="project" value="InterPro"/>
</dbReference>
<dbReference type="Gene3D" id="3.10.50.30">
    <property type="entry name" value="Transcription elongation factor, GreA/GreB, C-terminal domain"/>
    <property type="match status" value="1"/>
</dbReference>
<dbReference type="Pfam" id="PF14760">
    <property type="entry name" value="Rnk_N"/>
    <property type="match status" value="1"/>
</dbReference>
<evidence type="ECO:0000313" key="4">
    <source>
        <dbReference type="Proteomes" id="UP000076830"/>
    </source>
</evidence>
<name>A0A160DT83_9GAMM</name>
<dbReference type="InterPro" id="IPR023459">
    <property type="entry name" value="Tscrpt_elong_fac_GreA/B_fam"/>
</dbReference>
<organism evidence="3 4">
    <name type="scientific">Dokdonella koreensis DS-123</name>
    <dbReference type="NCBI Taxonomy" id="1300342"/>
    <lineage>
        <taxon>Bacteria</taxon>
        <taxon>Pseudomonadati</taxon>
        <taxon>Pseudomonadota</taxon>
        <taxon>Gammaproteobacteria</taxon>
        <taxon>Lysobacterales</taxon>
        <taxon>Rhodanobacteraceae</taxon>
        <taxon>Dokdonella</taxon>
    </lineage>
</organism>
<dbReference type="Pfam" id="PF01272">
    <property type="entry name" value="GreA_GreB"/>
    <property type="match status" value="1"/>
</dbReference>
<keyword evidence="4" id="KW-1185">Reference proteome</keyword>
<dbReference type="RefSeq" id="WP_067644218.1">
    <property type="nucleotide sequence ID" value="NZ_CP015249.1"/>
</dbReference>
<proteinExistence type="predicted"/>
<accession>A0A160DT83</accession>
<feature type="domain" description="Transcription elongation factor GreA/GreB C-terminal" evidence="1">
    <location>
        <begin position="52"/>
        <end position="128"/>
    </location>
</feature>